<protein>
    <submittedName>
        <fullName evidence="3">UxaA family hydrolase</fullName>
    </submittedName>
</protein>
<keyword evidence="1" id="KW-0456">Lyase</keyword>
<dbReference type="Gene3D" id="2.30.130.110">
    <property type="match status" value="1"/>
</dbReference>
<comment type="caution">
    <text evidence="3">The sequence shown here is derived from an EMBL/GenBank/DDBJ whole genome shotgun (WGS) entry which is preliminary data.</text>
</comment>
<keyword evidence="4" id="KW-1185">Reference proteome</keyword>
<reference evidence="4" key="1">
    <citation type="journal article" date="2019" name="Int. J. Syst. Evol. Microbiol.">
        <title>The Global Catalogue of Microorganisms (GCM) 10K type strain sequencing project: providing services to taxonomists for standard genome sequencing and annotation.</title>
        <authorList>
            <consortium name="The Broad Institute Genomics Platform"/>
            <consortium name="The Broad Institute Genome Sequencing Center for Infectious Disease"/>
            <person name="Wu L."/>
            <person name="Ma J."/>
        </authorList>
    </citation>
    <scope>NUCLEOTIDE SEQUENCE [LARGE SCALE GENOMIC DNA]</scope>
    <source>
        <strain evidence="4">KCTC 52239</strain>
    </source>
</reference>
<dbReference type="Proteomes" id="UP001595557">
    <property type="component" value="Unassembled WGS sequence"/>
</dbReference>
<gene>
    <name evidence="3" type="ORF">ACFOD7_12535</name>
</gene>
<dbReference type="InterPro" id="IPR052172">
    <property type="entry name" value="UxaA_altronate/galactarate_dh"/>
</dbReference>
<name>A0ABV7IL96_9RHOB</name>
<evidence type="ECO:0000256" key="1">
    <source>
        <dbReference type="ARBA" id="ARBA00023239"/>
    </source>
</evidence>
<evidence type="ECO:0000313" key="4">
    <source>
        <dbReference type="Proteomes" id="UP001595557"/>
    </source>
</evidence>
<dbReference type="GO" id="GO:0016787">
    <property type="term" value="F:hydrolase activity"/>
    <property type="evidence" value="ECO:0007669"/>
    <property type="project" value="UniProtKB-KW"/>
</dbReference>
<dbReference type="InterPro" id="IPR044144">
    <property type="entry name" value="SAF_UxaA/GarD"/>
</dbReference>
<dbReference type="RefSeq" id="WP_341351539.1">
    <property type="nucleotide sequence ID" value="NZ_JAFNAW010000001.1"/>
</dbReference>
<dbReference type="InterPro" id="IPR013974">
    <property type="entry name" value="SAF"/>
</dbReference>
<dbReference type="PANTHER" id="PTHR30536">
    <property type="entry name" value="ALTRONATE/GALACTARATE DEHYDRATASE"/>
    <property type="match status" value="1"/>
</dbReference>
<evidence type="ECO:0000313" key="3">
    <source>
        <dbReference type="EMBL" id="MFC3168876.1"/>
    </source>
</evidence>
<dbReference type="EMBL" id="JBHRTE010000049">
    <property type="protein sequence ID" value="MFC3168876.1"/>
    <property type="molecule type" value="Genomic_DNA"/>
</dbReference>
<feature type="domain" description="SAF" evidence="2">
    <location>
        <begin position="13"/>
        <end position="81"/>
    </location>
</feature>
<dbReference type="CDD" id="cd11613">
    <property type="entry name" value="SAF_AH_GD"/>
    <property type="match status" value="1"/>
</dbReference>
<organism evidence="3 4">
    <name type="scientific">Paracoccus fontiphilus</name>
    <dbReference type="NCBI Taxonomy" id="1815556"/>
    <lineage>
        <taxon>Bacteria</taxon>
        <taxon>Pseudomonadati</taxon>
        <taxon>Pseudomonadota</taxon>
        <taxon>Alphaproteobacteria</taxon>
        <taxon>Rhodobacterales</taxon>
        <taxon>Paracoccaceae</taxon>
        <taxon>Paracoccus</taxon>
    </lineage>
</organism>
<evidence type="ECO:0000259" key="2">
    <source>
        <dbReference type="SMART" id="SM00858"/>
    </source>
</evidence>
<proteinExistence type="predicted"/>
<dbReference type="PANTHER" id="PTHR30536:SF5">
    <property type="entry name" value="ALTRONATE DEHYDRATASE"/>
    <property type="match status" value="1"/>
</dbReference>
<accession>A0ABV7IL96</accession>
<keyword evidence="3" id="KW-0378">Hydrolase</keyword>
<dbReference type="Pfam" id="PF08666">
    <property type="entry name" value="SAF"/>
    <property type="match status" value="1"/>
</dbReference>
<sequence length="120" mass="12932">MDKPQILRLNEADNVVIAIAELREGTPVEGSVRASRRIPRGHKIASRAIPSGQPIRKFGQIIGFASTDIAPGDWVHEQNVSMGGDFERDYAFSSEAGARKACAKARFRRISKGSAAPTAA</sequence>
<dbReference type="SMART" id="SM00858">
    <property type="entry name" value="SAF"/>
    <property type="match status" value="1"/>
</dbReference>